<comment type="subunit">
    <text evidence="4">Forms a heterotetramer with 2 subunits each of GtfA and GtfB. Part of the accessory SecA2/SecY2 protein translocation apparatus.</text>
</comment>
<evidence type="ECO:0000256" key="4">
    <source>
        <dbReference type="HAMAP-Rule" id="MF_01473"/>
    </source>
</evidence>
<keyword evidence="2 4" id="KW-1003">Cell membrane</keyword>
<dbReference type="UniPathway" id="UPA00378"/>
<evidence type="ECO:0000313" key="6">
    <source>
        <dbReference type="Proteomes" id="UP000314960"/>
    </source>
</evidence>
<evidence type="ECO:0000256" key="1">
    <source>
        <dbReference type="ARBA" id="ARBA00004922"/>
    </source>
</evidence>
<name>A0A3S6QT94_9LACO</name>
<protein>
    <recommendedName>
        <fullName evidence="4">UDP-N-acetylglucosamine--peptide N-acetylglucosaminyltransferase stabilizing protein GtfB</fullName>
    </recommendedName>
    <alternativeName>
        <fullName evidence="4">Glycosyltransferase stabilizing protein GtfB</fullName>
    </alternativeName>
</protein>
<accession>A0A3S6QT94</accession>
<evidence type="ECO:0000256" key="2">
    <source>
        <dbReference type="ARBA" id="ARBA00022475"/>
    </source>
</evidence>
<evidence type="ECO:0000256" key="3">
    <source>
        <dbReference type="ARBA" id="ARBA00023136"/>
    </source>
</evidence>
<dbReference type="RefSeq" id="WP_141053044.1">
    <property type="nucleotide sequence ID" value="NZ_CP018176.1"/>
</dbReference>
<comment type="function">
    <text evidence="4">Required for polymorphic O-glycosylation of the serine-rich repeat protein in this bacteria. A stabilizing protein that is part of the accessory SecA2/SecY2 system specifically required to export serine-rich repeat cell wall proteins usually encoded upstream in the same operon. The GtfA-GtfB complex adds GlcNAc from UDP-GlcNAc to the substrate protein, attaching the first sugar residue. Stabilizes the glycosylation activity of GtfA. Has no N-acetylglucosaminyl transferase activity on its own.</text>
</comment>
<comment type="pathway">
    <text evidence="1 4">Protein modification; protein glycosylation.</text>
</comment>
<sequence>MINIFDRNDQATIDIIDSFKAIGDDAQTIMLHDDGWLSDSVISPWSYFTYRNYAGKPLFFNEVQVPDYWEIRGDGSGAKIYDYQRVAGKIVYTNPTTLRHVKEVHWFDMSGNLKTIDHYNRFGWRFAQSVYLKNKQLVMKTYYTEDGHEKIVENLATGSLTLNDDEQVIIFNSKTEFFKYFINKAGFETDSIRYNSLADPFFISLGYNHSGKDILFWQEPIGKQIPGNMNFIIEGKAPRTKKIVFFDGNDLAKVKESVGSKNTVDLVKGGYVYQHNRVNSGSNEALIMTNSDQIEQIEVLVQKLPKLIFHIAAVTEMSDKLLSLKAYPNVKLYPNIATKKLTQLWKICDIYLDINHQGELLNAVRKAFENNLLIYAFSNTAHNQNYVINEQVYRPDELVGMITDLKNCVNNKEYLKQQIKKQQIAAGEITVADFSRLTEV</sequence>
<comment type="subcellular location">
    <subcellularLocation>
        <location evidence="4">Cell membrane</location>
        <topology evidence="4">Peripheral membrane protein</topology>
    </subcellularLocation>
</comment>
<dbReference type="AlphaFoldDB" id="A0A3S6QT94"/>
<dbReference type="GO" id="GO:0017122">
    <property type="term" value="C:protein N-acetylglucosaminyltransferase complex"/>
    <property type="evidence" value="ECO:0007669"/>
    <property type="project" value="UniProtKB-UniRule"/>
</dbReference>
<dbReference type="HAMAP" id="MF_01473">
    <property type="entry name" value="GtfB"/>
    <property type="match status" value="1"/>
</dbReference>
<dbReference type="Proteomes" id="UP000314960">
    <property type="component" value="Chromosome"/>
</dbReference>
<gene>
    <name evidence="4" type="primary">gtfB</name>
    <name evidence="5" type="ORF">BSQ49_04430</name>
</gene>
<dbReference type="GO" id="GO:0005886">
    <property type="term" value="C:plasma membrane"/>
    <property type="evidence" value="ECO:0007669"/>
    <property type="project" value="UniProtKB-SubCell"/>
</dbReference>
<proteinExistence type="inferred from homology"/>
<keyword evidence="3 4" id="KW-0472">Membrane</keyword>
<reference evidence="5 6" key="1">
    <citation type="submission" date="2016-11" db="EMBL/GenBank/DDBJ databases">
        <title>Interaction between Lactobacillus species and yeast in water kefir.</title>
        <authorList>
            <person name="Behr J."/>
            <person name="Xu D."/>
            <person name="Vogel R.F."/>
        </authorList>
    </citation>
    <scope>NUCLEOTIDE SEQUENCE [LARGE SCALE GENOMIC DNA]</scope>
    <source>
        <strain evidence="5 6">TMW 1.1822</strain>
    </source>
</reference>
<dbReference type="GO" id="GO:0031647">
    <property type="term" value="P:regulation of protein stability"/>
    <property type="evidence" value="ECO:0007669"/>
    <property type="project" value="UniProtKB-UniRule"/>
</dbReference>
<comment type="similarity">
    <text evidence="4">Belongs to the GtfB family.</text>
</comment>
<dbReference type="InterPro" id="IPR014268">
    <property type="entry name" value="GtfB"/>
</dbReference>
<dbReference type="EMBL" id="CP018176">
    <property type="protein sequence ID" value="AUJ29505.1"/>
    <property type="molecule type" value="Genomic_DNA"/>
</dbReference>
<evidence type="ECO:0000313" key="5">
    <source>
        <dbReference type="EMBL" id="AUJ29505.1"/>
    </source>
</evidence>
<dbReference type="KEGG" id="lhw:BSQ49_04430"/>
<dbReference type="NCBIfam" id="TIGR02919">
    <property type="entry name" value="accessory Sec system glycosylation chaperone GtfB"/>
    <property type="match status" value="1"/>
</dbReference>
<organism evidence="5 6">
    <name type="scientific">Liquorilactobacillus hordei</name>
    <dbReference type="NCBI Taxonomy" id="468911"/>
    <lineage>
        <taxon>Bacteria</taxon>
        <taxon>Bacillati</taxon>
        <taxon>Bacillota</taxon>
        <taxon>Bacilli</taxon>
        <taxon>Lactobacillales</taxon>
        <taxon>Lactobacillaceae</taxon>
        <taxon>Liquorilactobacillus</taxon>
    </lineage>
</organism>